<evidence type="ECO:0000313" key="4">
    <source>
        <dbReference type="Proteomes" id="UP000887013"/>
    </source>
</evidence>
<keyword evidence="2" id="KW-0472">Membrane</keyword>
<comment type="caution">
    <text evidence="3">The sequence shown here is derived from an EMBL/GenBank/DDBJ whole genome shotgun (WGS) entry which is preliminary data.</text>
</comment>
<protein>
    <submittedName>
        <fullName evidence="3">Uncharacterized protein</fullName>
    </submittedName>
</protein>
<dbReference type="EMBL" id="BMAW01109402">
    <property type="protein sequence ID" value="GFT38194.1"/>
    <property type="molecule type" value="Genomic_DNA"/>
</dbReference>
<feature type="compositionally biased region" description="Polar residues" evidence="1">
    <location>
        <begin position="299"/>
        <end position="314"/>
    </location>
</feature>
<organism evidence="3 4">
    <name type="scientific">Nephila pilipes</name>
    <name type="common">Giant wood spider</name>
    <name type="synonym">Nephila maculata</name>
    <dbReference type="NCBI Taxonomy" id="299642"/>
    <lineage>
        <taxon>Eukaryota</taxon>
        <taxon>Metazoa</taxon>
        <taxon>Ecdysozoa</taxon>
        <taxon>Arthropoda</taxon>
        <taxon>Chelicerata</taxon>
        <taxon>Arachnida</taxon>
        <taxon>Araneae</taxon>
        <taxon>Araneomorphae</taxon>
        <taxon>Entelegynae</taxon>
        <taxon>Araneoidea</taxon>
        <taxon>Nephilidae</taxon>
        <taxon>Nephila</taxon>
    </lineage>
</organism>
<name>A0A8X6NYV5_NEPPI</name>
<feature type="transmembrane region" description="Helical" evidence="2">
    <location>
        <begin position="22"/>
        <end position="42"/>
    </location>
</feature>
<proteinExistence type="predicted"/>
<reference evidence="3" key="1">
    <citation type="submission" date="2020-08" db="EMBL/GenBank/DDBJ databases">
        <title>Multicomponent nature underlies the extraordinary mechanical properties of spider dragline silk.</title>
        <authorList>
            <person name="Kono N."/>
            <person name="Nakamura H."/>
            <person name="Mori M."/>
            <person name="Yoshida Y."/>
            <person name="Ohtoshi R."/>
            <person name="Malay A.D."/>
            <person name="Moran D.A.P."/>
            <person name="Tomita M."/>
            <person name="Numata K."/>
            <person name="Arakawa K."/>
        </authorList>
    </citation>
    <scope>NUCLEOTIDE SEQUENCE</scope>
</reference>
<accession>A0A8X6NYV5</accession>
<keyword evidence="4" id="KW-1185">Reference proteome</keyword>
<evidence type="ECO:0000256" key="2">
    <source>
        <dbReference type="SAM" id="Phobius"/>
    </source>
</evidence>
<feature type="region of interest" description="Disordered" evidence="1">
    <location>
        <begin position="268"/>
        <end position="314"/>
    </location>
</feature>
<keyword evidence="2" id="KW-1133">Transmembrane helix</keyword>
<gene>
    <name evidence="3" type="ORF">NPIL_293481</name>
</gene>
<feature type="transmembrane region" description="Helical" evidence="2">
    <location>
        <begin position="54"/>
        <end position="73"/>
    </location>
</feature>
<dbReference type="Proteomes" id="UP000887013">
    <property type="component" value="Unassembled WGS sequence"/>
</dbReference>
<sequence length="314" mass="34010">MSPKSFDDIIDPIWNRWMQSKCLALLGGLLGLTISICCFSLLPTILKLPRYKATTLVCAFAGIVCLIMCLSACRQFYRLTSTLSIDELQEPVNHAESGVNLNESICIEMDPSFCSTCSGNTDASTKTSDISCASYSSVQEISMSRSVSSEKTNSCASNWENNRSSDSQNNSAFIQFLPSISTRMMQNARENTRQREISSNHSEQITRNKACSISKLVLSNTGSSKISSYSRKDSLNSFEKTEASSSFSPSFLETDTSSLSGILSFPETDYSSRSSTFSSAGADTSSLSGILSFPETDFSRTSSTISSAGAETSS</sequence>
<evidence type="ECO:0000313" key="3">
    <source>
        <dbReference type="EMBL" id="GFT38194.1"/>
    </source>
</evidence>
<evidence type="ECO:0000256" key="1">
    <source>
        <dbReference type="SAM" id="MobiDB-lite"/>
    </source>
</evidence>
<dbReference type="OrthoDB" id="10369713at2759"/>
<dbReference type="AlphaFoldDB" id="A0A8X6NYV5"/>
<keyword evidence="2" id="KW-0812">Transmembrane</keyword>